<proteinExistence type="predicted"/>
<dbReference type="CDD" id="cd08566">
    <property type="entry name" value="GDPD_AtGDE_like"/>
    <property type="match status" value="1"/>
</dbReference>
<evidence type="ECO:0000259" key="1">
    <source>
        <dbReference type="PROSITE" id="PS51704"/>
    </source>
</evidence>
<dbReference type="Pfam" id="PF03009">
    <property type="entry name" value="GDPD"/>
    <property type="match status" value="1"/>
</dbReference>
<dbReference type="GO" id="GO:0006644">
    <property type="term" value="P:phospholipid metabolic process"/>
    <property type="evidence" value="ECO:0007669"/>
    <property type="project" value="TreeGrafter"/>
</dbReference>
<keyword evidence="3" id="KW-1185">Reference proteome</keyword>
<comment type="caution">
    <text evidence="2">The sequence shown here is derived from an EMBL/GenBank/DDBJ whole genome shotgun (WGS) entry which is preliminary data.</text>
</comment>
<dbReference type="Gene3D" id="3.20.20.190">
    <property type="entry name" value="Phosphatidylinositol (PI) phosphodiesterase"/>
    <property type="match status" value="1"/>
</dbReference>
<feature type="domain" description="GP-PDE" evidence="1">
    <location>
        <begin position="60"/>
        <end position="307"/>
    </location>
</feature>
<dbReference type="PANTHER" id="PTHR46320">
    <property type="entry name" value="GLYCEROPHOSPHODIESTER PHOSPHODIESTERASE 1"/>
    <property type="match status" value="1"/>
</dbReference>
<dbReference type="GO" id="GO:0070291">
    <property type="term" value="P:N-acylethanolamine metabolic process"/>
    <property type="evidence" value="ECO:0007669"/>
    <property type="project" value="TreeGrafter"/>
</dbReference>
<dbReference type="InterPro" id="IPR017946">
    <property type="entry name" value="PLC-like_Pdiesterase_TIM-brl"/>
</dbReference>
<evidence type="ECO:0000313" key="2">
    <source>
        <dbReference type="EMBL" id="MPR32497.1"/>
    </source>
</evidence>
<sequence>MRKLIRRGYRFLLVLALAVISGFMGFSQPPRLHVISLKNPRQLRTFLRYGPDRSRPDRIPFVSAHRGGPRPGYPENCLATFENTLRSTWAMLEIDPRYSKDSAIVLMHDPTLDRTTTGHGKVSGFTLEELRKLRLKDPDGRVTDYPIPTLGEALEWAKGKTVLIVDQKDVPMPARVQEITKHRAEANALVMAYTFEDAQLAYALNPEVAMEVFIPDREAADRFEQMGVSWQNVVAFVTHTQPKDATIFQHLHKKGTLAIVGSSRTIDKAYAEKGIAKNELDKGYLAIIASGADIIEADLAIEAGEALRTIPKKKSSKDQFFKIRP</sequence>
<evidence type="ECO:0000313" key="3">
    <source>
        <dbReference type="Proteomes" id="UP000479293"/>
    </source>
</evidence>
<dbReference type="EMBL" id="WHLY01000002">
    <property type="protein sequence ID" value="MPR32497.1"/>
    <property type="molecule type" value="Genomic_DNA"/>
</dbReference>
<protein>
    <submittedName>
        <fullName evidence="2">Glycerophosphodiester phosphodiesterase</fullName>
    </submittedName>
</protein>
<dbReference type="AlphaFoldDB" id="A0A7C9BFL5"/>
<reference evidence="2 3" key="1">
    <citation type="submission" date="2019-10" db="EMBL/GenBank/DDBJ databases">
        <title>Draft Genome Sequence of Cytophagaceae sp. SJW1-29.</title>
        <authorList>
            <person name="Choi A."/>
        </authorList>
    </citation>
    <scope>NUCLEOTIDE SEQUENCE [LARGE SCALE GENOMIC DNA]</scope>
    <source>
        <strain evidence="2 3">SJW1-29</strain>
    </source>
</reference>
<organism evidence="2 3">
    <name type="scientific">Salmonirosea aquatica</name>
    <dbReference type="NCBI Taxonomy" id="2654236"/>
    <lineage>
        <taxon>Bacteria</taxon>
        <taxon>Pseudomonadati</taxon>
        <taxon>Bacteroidota</taxon>
        <taxon>Cytophagia</taxon>
        <taxon>Cytophagales</taxon>
        <taxon>Spirosomataceae</taxon>
        <taxon>Salmonirosea</taxon>
    </lineage>
</organism>
<dbReference type="GO" id="GO:0008889">
    <property type="term" value="F:glycerophosphodiester phosphodiesterase activity"/>
    <property type="evidence" value="ECO:0007669"/>
    <property type="project" value="TreeGrafter"/>
</dbReference>
<dbReference type="InterPro" id="IPR030395">
    <property type="entry name" value="GP_PDE_dom"/>
</dbReference>
<gene>
    <name evidence="2" type="ORF">GBK04_03835</name>
</gene>
<dbReference type="GO" id="GO:0006580">
    <property type="term" value="P:ethanolamine metabolic process"/>
    <property type="evidence" value="ECO:0007669"/>
    <property type="project" value="TreeGrafter"/>
</dbReference>
<dbReference type="PROSITE" id="PS51704">
    <property type="entry name" value="GP_PDE"/>
    <property type="match status" value="1"/>
</dbReference>
<dbReference type="PANTHER" id="PTHR46320:SF1">
    <property type="entry name" value="GLYCEROPHOSPHODIESTER PHOSPHODIESTERASE 1"/>
    <property type="match status" value="1"/>
</dbReference>
<dbReference type="Proteomes" id="UP000479293">
    <property type="component" value="Unassembled WGS sequence"/>
</dbReference>
<name>A0A7C9BFL5_9BACT</name>
<accession>A0A7C9BFL5</accession>
<dbReference type="RefSeq" id="WP_152756995.1">
    <property type="nucleotide sequence ID" value="NZ_WHLY01000002.1"/>
</dbReference>
<dbReference type="GO" id="GO:0005886">
    <property type="term" value="C:plasma membrane"/>
    <property type="evidence" value="ECO:0007669"/>
    <property type="project" value="TreeGrafter"/>
</dbReference>
<dbReference type="SUPFAM" id="SSF51695">
    <property type="entry name" value="PLC-like phosphodiesterases"/>
    <property type="match status" value="1"/>
</dbReference>